<evidence type="ECO:0000313" key="1">
    <source>
        <dbReference type="EMBL" id="KAH3770129.1"/>
    </source>
</evidence>
<dbReference type="EMBL" id="JAIWYP010000009">
    <property type="protein sequence ID" value="KAH3770129.1"/>
    <property type="molecule type" value="Genomic_DNA"/>
</dbReference>
<reference evidence="1" key="1">
    <citation type="journal article" date="2019" name="bioRxiv">
        <title>The Genome of the Zebra Mussel, Dreissena polymorpha: A Resource for Invasive Species Research.</title>
        <authorList>
            <person name="McCartney M.A."/>
            <person name="Auch B."/>
            <person name="Kono T."/>
            <person name="Mallez S."/>
            <person name="Zhang Y."/>
            <person name="Obille A."/>
            <person name="Becker A."/>
            <person name="Abrahante J.E."/>
            <person name="Garbe J."/>
            <person name="Badalamenti J.P."/>
            <person name="Herman A."/>
            <person name="Mangelson H."/>
            <person name="Liachko I."/>
            <person name="Sullivan S."/>
            <person name="Sone E.D."/>
            <person name="Koren S."/>
            <person name="Silverstein K.A.T."/>
            <person name="Beckman K.B."/>
            <person name="Gohl D.M."/>
        </authorList>
    </citation>
    <scope>NUCLEOTIDE SEQUENCE</scope>
    <source>
        <strain evidence="1">Duluth1</strain>
        <tissue evidence="1">Whole animal</tissue>
    </source>
</reference>
<evidence type="ECO:0000313" key="2">
    <source>
        <dbReference type="Proteomes" id="UP000828390"/>
    </source>
</evidence>
<reference evidence="1" key="2">
    <citation type="submission" date="2020-11" db="EMBL/GenBank/DDBJ databases">
        <authorList>
            <person name="McCartney M.A."/>
            <person name="Auch B."/>
            <person name="Kono T."/>
            <person name="Mallez S."/>
            <person name="Becker A."/>
            <person name="Gohl D.M."/>
            <person name="Silverstein K.A.T."/>
            <person name="Koren S."/>
            <person name="Bechman K.B."/>
            <person name="Herman A."/>
            <person name="Abrahante J.E."/>
            <person name="Garbe J."/>
        </authorList>
    </citation>
    <scope>NUCLEOTIDE SEQUENCE</scope>
    <source>
        <strain evidence="1">Duluth1</strain>
        <tissue evidence="1">Whole animal</tissue>
    </source>
</reference>
<organism evidence="1 2">
    <name type="scientific">Dreissena polymorpha</name>
    <name type="common">Zebra mussel</name>
    <name type="synonym">Mytilus polymorpha</name>
    <dbReference type="NCBI Taxonomy" id="45954"/>
    <lineage>
        <taxon>Eukaryota</taxon>
        <taxon>Metazoa</taxon>
        <taxon>Spiralia</taxon>
        <taxon>Lophotrochozoa</taxon>
        <taxon>Mollusca</taxon>
        <taxon>Bivalvia</taxon>
        <taxon>Autobranchia</taxon>
        <taxon>Heteroconchia</taxon>
        <taxon>Euheterodonta</taxon>
        <taxon>Imparidentia</taxon>
        <taxon>Neoheterodontei</taxon>
        <taxon>Myida</taxon>
        <taxon>Dreissenoidea</taxon>
        <taxon>Dreissenidae</taxon>
        <taxon>Dreissena</taxon>
    </lineage>
</organism>
<protein>
    <submittedName>
        <fullName evidence="1">Uncharacterized protein</fullName>
    </submittedName>
</protein>
<sequence length="59" mass="6421">MAANLSRATTEHVRVTFTNCTPLIVMTSVIVGPQIVDSGGAMAWIHRYRPELGQYPGCC</sequence>
<proteinExistence type="predicted"/>
<gene>
    <name evidence="1" type="ORF">DPMN_171411</name>
</gene>
<dbReference type="Proteomes" id="UP000828390">
    <property type="component" value="Unassembled WGS sequence"/>
</dbReference>
<name>A0A9D4E151_DREPO</name>
<comment type="caution">
    <text evidence="1">The sequence shown here is derived from an EMBL/GenBank/DDBJ whole genome shotgun (WGS) entry which is preliminary data.</text>
</comment>
<accession>A0A9D4E151</accession>
<dbReference type="AlphaFoldDB" id="A0A9D4E151"/>
<keyword evidence="2" id="KW-1185">Reference proteome</keyword>